<comment type="subcellular location">
    <subcellularLocation>
        <location evidence="1">Cytoplasm</location>
    </subcellularLocation>
</comment>
<reference evidence="9 10" key="1">
    <citation type="submission" date="2016-03" db="EMBL/GenBank/DDBJ databases">
        <title>Pediococcus and Lactobacillus from brewery environment - whole genome sequencing and assembly.</title>
        <authorList>
            <person name="Behr J."/>
            <person name="Geissler A.J."/>
            <person name="Vogel R.F."/>
        </authorList>
    </citation>
    <scope>NUCLEOTIDE SEQUENCE [LARGE SCALE GENOMIC DNA]</scope>
    <source>
        <strain evidence="9 10">TMW 1.1995</strain>
    </source>
</reference>
<comment type="similarity">
    <text evidence="5">Belongs to the SarZ family.</text>
</comment>
<dbReference type="GO" id="GO:0003677">
    <property type="term" value="F:DNA binding"/>
    <property type="evidence" value="ECO:0007669"/>
    <property type="project" value="UniProtKB-KW"/>
</dbReference>
<dbReference type="PANTHER" id="PTHR42756:SF1">
    <property type="entry name" value="TRANSCRIPTIONAL REPRESSOR OF EMRAB OPERON"/>
    <property type="match status" value="1"/>
</dbReference>
<keyword evidence="4" id="KW-0804">Transcription</keyword>
<protein>
    <recommendedName>
        <fullName evidence="6">HTH-type transcriptional regulator SarZ</fullName>
    </recommendedName>
    <alternativeName>
        <fullName evidence="7">Staphylococcal accessory regulator Z</fullName>
    </alternativeName>
</protein>
<keyword evidence="3" id="KW-0238">DNA-binding</keyword>
<name>A0A1B2IVF8_9LACO</name>
<accession>A0A1B2IVF8</accession>
<evidence type="ECO:0000313" key="9">
    <source>
        <dbReference type="EMBL" id="ANZ66030.1"/>
    </source>
</evidence>
<dbReference type="PROSITE" id="PS50995">
    <property type="entry name" value="HTH_MARR_2"/>
    <property type="match status" value="1"/>
</dbReference>
<keyword evidence="10" id="KW-1185">Reference proteome</keyword>
<proteinExistence type="inferred from homology"/>
<gene>
    <name evidence="9" type="ORF">AYR63_01970</name>
</gene>
<keyword evidence="2" id="KW-0805">Transcription regulation</keyword>
<dbReference type="SUPFAM" id="SSF46785">
    <property type="entry name" value="Winged helix' DNA-binding domain"/>
    <property type="match status" value="1"/>
</dbReference>
<dbReference type="AlphaFoldDB" id="A0A1B2IVF8"/>
<dbReference type="PRINTS" id="PR00598">
    <property type="entry name" value="HTHMARR"/>
</dbReference>
<dbReference type="Pfam" id="PF22381">
    <property type="entry name" value="Staph_reg_Sar_Rot"/>
    <property type="match status" value="1"/>
</dbReference>
<evidence type="ECO:0000256" key="3">
    <source>
        <dbReference type="ARBA" id="ARBA00023125"/>
    </source>
</evidence>
<dbReference type="InterPro" id="IPR036390">
    <property type="entry name" value="WH_DNA-bd_sf"/>
</dbReference>
<evidence type="ECO:0000256" key="5">
    <source>
        <dbReference type="ARBA" id="ARBA00046337"/>
    </source>
</evidence>
<evidence type="ECO:0000313" key="10">
    <source>
        <dbReference type="Proteomes" id="UP000093267"/>
    </source>
</evidence>
<dbReference type="Gene3D" id="1.10.10.10">
    <property type="entry name" value="Winged helix-like DNA-binding domain superfamily/Winged helix DNA-binding domain"/>
    <property type="match status" value="1"/>
</dbReference>
<evidence type="ECO:0000259" key="8">
    <source>
        <dbReference type="PROSITE" id="PS50995"/>
    </source>
</evidence>
<dbReference type="Proteomes" id="UP000093267">
    <property type="component" value="Chromosome"/>
</dbReference>
<dbReference type="OrthoDB" id="9806864at2"/>
<dbReference type="GO" id="GO:0005737">
    <property type="term" value="C:cytoplasm"/>
    <property type="evidence" value="ECO:0007669"/>
    <property type="project" value="UniProtKB-SubCell"/>
</dbReference>
<evidence type="ECO:0000256" key="2">
    <source>
        <dbReference type="ARBA" id="ARBA00023015"/>
    </source>
</evidence>
<evidence type="ECO:0000256" key="4">
    <source>
        <dbReference type="ARBA" id="ARBA00023163"/>
    </source>
</evidence>
<dbReference type="KEGG" id="lpd:AYR62_00965"/>
<evidence type="ECO:0000256" key="6">
    <source>
        <dbReference type="ARBA" id="ARBA00047188"/>
    </source>
</evidence>
<dbReference type="InterPro" id="IPR036388">
    <property type="entry name" value="WH-like_DNA-bd_sf"/>
</dbReference>
<dbReference type="PANTHER" id="PTHR42756">
    <property type="entry name" value="TRANSCRIPTIONAL REGULATOR, MARR"/>
    <property type="match status" value="1"/>
</dbReference>
<dbReference type="InterPro" id="IPR055166">
    <property type="entry name" value="Transc_reg_Sar_Rot_HTH"/>
</dbReference>
<feature type="domain" description="HTH marR-type" evidence="8">
    <location>
        <begin position="8"/>
        <end position="138"/>
    </location>
</feature>
<evidence type="ECO:0000256" key="1">
    <source>
        <dbReference type="ARBA" id="ARBA00004496"/>
    </source>
</evidence>
<dbReference type="EMBL" id="CP014924">
    <property type="protein sequence ID" value="ANZ66030.1"/>
    <property type="molecule type" value="Genomic_DNA"/>
</dbReference>
<dbReference type="RefSeq" id="WP_054710316.1">
    <property type="nucleotide sequence ID" value="NZ_CP014912.1"/>
</dbReference>
<organism evidence="9 10">
    <name type="scientific">Secundilactobacillus paracollinoides</name>
    <dbReference type="NCBI Taxonomy" id="240427"/>
    <lineage>
        <taxon>Bacteria</taxon>
        <taxon>Bacillati</taxon>
        <taxon>Bacillota</taxon>
        <taxon>Bacilli</taxon>
        <taxon>Lactobacillales</taxon>
        <taxon>Lactobacillaceae</taxon>
        <taxon>Secundilactobacillus</taxon>
    </lineage>
</organism>
<dbReference type="GO" id="GO:0003700">
    <property type="term" value="F:DNA-binding transcription factor activity"/>
    <property type="evidence" value="ECO:0007669"/>
    <property type="project" value="InterPro"/>
</dbReference>
<sequence>MNDDIQLTNLLCFSVYNMNRLFNKFYQQALAPLGLTYAQYLVLMSLWEHDNQTLHELGDELKLSSNTLTPLLKRLEKNGWLTRVRPENDRRQLIVSLTDKGNDEQDAIFEALADCIANYHLSPEQYKQALALNNDLISAFETGLDN</sequence>
<dbReference type="SMART" id="SM00347">
    <property type="entry name" value="HTH_MARR"/>
    <property type="match status" value="1"/>
</dbReference>
<dbReference type="InterPro" id="IPR000835">
    <property type="entry name" value="HTH_MarR-typ"/>
</dbReference>
<evidence type="ECO:0000256" key="7">
    <source>
        <dbReference type="ARBA" id="ARBA00047207"/>
    </source>
</evidence>